<dbReference type="InterPro" id="IPR027417">
    <property type="entry name" value="P-loop_NTPase"/>
</dbReference>
<dbReference type="SMART" id="SM00305">
    <property type="entry name" value="HintC"/>
    <property type="match status" value="1"/>
</dbReference>
<dbReference type="InterPro" id="IPR000194">
    <property type="entry name" value="ATPase_F1/V1/A1_a/bsu_nucl-bd"/>
</dbReference>
<dbReference type="InterPro" id="IPR006142">
    <property type="entry name" value="INTEIN"/>
</dbReference>
<keyword evidence="5" id="KW-0406">Ion transport</keyword>
<evidence type="ECO:0000313" key="7">
    <source>
        <dbReference type="EMBL" id="TMJ10659.1"/>
    </source>
</evidence>
<dbReference type="NCBIfam" id="NF003235">
    <property type="entry name" value="PRK04196.1"/>
    <property type="match status" value="1"/>
</dbReference>
<dbReference type="PANTHER" id="PTHR43389:SF4">
    <property type="entry name" value="V-TYPE PROTON ATPASE SUBUNIT B"/>
    <property type="match status" value="1"/>
</dbReference>
<dbReference type="SUPFAM" id="SSF47917">
    <property type="entry name" value="C-terminal domain of alpha and beta subunits of F1 ATP synthase"/>
    <property type="match status" value="1"/>
</dbReference>
<dbReference type="GO" id="GO:0005524">
    <property type="term" value="F:ATP binding"/>
    <property type="evidence" value="ECO:0007669"/>
    <property type="project" value="InterPro"/>
</dbReference>
<dbReference type="Pfam" id="PF00006">
    <property type="entry name" value="ATP-synt_ab"/>
    <property type="match status" value="1"/>
</dbReference>
<comment type="similarity">
    <text evidence="1">Belongs to the ATPase alpha/beta chains family.</text>
</comment>
<proteinExistence type="inferred from homology"/>
<dbReference type="Gene3D" id="3.10.28.10">
    <property type="entry name" value="Homing endonucleases"/>
    <property type="match status" value="1"/>
</dbReference>
<comment type="caution">
    <text evidence="7">The sequence shown here is derived from an EMBL/GenBank/DDBJ whole genome shotgun (WGS) entry which is preliminary data.</text>
</comment>
<dbReference type="PRINTS" id="PR00379">
    <property type="entry name" value="INTEIN"/>
</dbReference>
<dbReference type="InterPro" id="IPR036844">
    <property type="entry name" value="Hint_dom_sf"/>
</dbReference>
<sequence length="552" mass="61371">MSAAEVSRLVASVSCGKRGRLPIGAGFDLEKLLCLFGLAGSDGTVYENHEQHVYYVMFSNTEPALLAAFEWLVGEVFPGLPVHRARNEDGVTMLRINSLPLVAMAKSLGIHEDFAPVMRLSDRLVAAFLRGYFDADGSVHAEKNTIFYTTVARARAKRLRQLLRRLGLVAAVRSRVVRERRIYDVVVEGVAQLSEFSRLIGTAHPAKRDRLEPIRGRSGHATRYARAPLASSALLRTARHEAGLTARVLGPSSTLSMVESGTRRTSVETMRTFHDRIRAAAGSGKTLAELDRLLSGEYVLDPIVSIEEQELDGFVYDFTVEGTHKFLIESGLVVSNCEALREIGAAREEIPGRRGYPGYMYTDLASIYERAGRIKGKKGTITQFPILTMPDDDITHPIADLTGYITEGQLVLSRTLHRLGVYPPINPLPSLSRLMNNGIGKGRTREDHRQVADQLYSAYAQGLDLRRLVAIIGEEALTENDRLYLRFADAFEKDFIAQGSADRSIQDALTLGWKLLSMFPKGALTRISRDHVDKYYFGEQMERMYRPGEIPA</sequence>
<keyword evidence="3" id="KW-0068">Autocatalytic cleavage</keyword>
<dbReference type="GO" id="GO:0004519">
    <property type="term" value="F:endonuclease activity"/>
    <property type="evidence" value="ECO:0007669"/>
    <property type="project" value="InterPro"/>
</dbReference>
<organism evidence="7 8">
    <name type="scientific">Candidatus Segetimicrobium genomatis</name>
    <dbReference type="NCBI Taxonomy" id="2569760"/>
    <lineage>
        <taxon>Bacteria</taxon>
        <taxon>Bacillati</taxon>
        <taxon>Candidatus Sysuimicrobiota</taxon>
        <taxon>Candidatus Sysuimicrobiia</taxon>
        <taxon>Candidatus Sysuimicrobiales</taxon>
        <taxon>Candidatus Segetimicrobiaceae</taxon>
        <taxon>Candidatus Segetimicrobium</taxon>
    </lineage>
</organism>
<evidence type="ECO:0000256" key="2">
    <source>
        <dbReference type="ARBA" id="ARBA00022448"/>
    </source>
</evidence>
<dbReference type="SUPFAM" id="SSF51294">
    <property type="entry name" value="Hedgehog/intein (Hint) domain"/>
    <property type="match status" value="1"/>
</dbReference>
<dbReference type="CDD" id="cd18112">
    <property type="entry name" value="ATP-synt_V_A-type_beta_C"/>
    <property type="match status" value="1"/>
</dbReference>
<dbReference type="InterPro" id="IPR004860">
    <property type="entry name" value="LAGLIDADG_dom"/>
</dbReference>
<dbReference type="InterPro" id="IPR004042">
    <property type="entry name" value="Intein_endonuc_central"/>
</dbReference>
<keyword evidence="2" id="KW-0813">Transport</keyword>
<dbReference type="InterPro" id="IPR030934">
    <property type="entry name" value="Intein_C"/>
</dbReference>
<dbReference type="GO" id="GO:0006811">
    <property type="term" value="P:monoatomic ion transport"/>
    <property type="evidence" value="ECO:0007669"/>
    <property type="project" value="UniProtKB-KW"/>
</dbReference>
<dbReference type="InterPro" id="IPR003586">
    <property type="entry name" value="Hint_dom_C"/>
</dbReference>
<dbReference type="SUPFAM" id="SSF52540">
    <property type="entry name" value="P-loop containing nucleoside triphosphate hydrolases"/>
    <property type="match status" value="1"/>
</dbReference>
<evidence type="ECO:0000256" key="1">
    <source>
        <dbReference type="ARBA" id="ARBA00008936"/>
    </source>
</evidence>
<dbReference type="PROSITE" id="PS50818">
    <property type="entry name" value="INTEIN_C_TER"/>
    <property type="match status" value="1"/>
</dbReference>
<evidence type="ECO:0000256" key="4">
    <source>
        <dbReference type="ARBA" id="ARBA00023000"/>
    </source>
</evidence>
<protein>
    <submittedName>
        <fullName evidence="7">V-type ATP synthase subunit B</fullName>
    </submittedName>
</protein>
<dbReference type="PANTHER" id="PTHR43389">
    <property type="entry name" value="V-TYPE PROTON ATPASE SUBUNIT B"/>
    <property type="match status" value="1"/>
</dbReference>
<dbReference type="AlphaFoldDB" id="A0A537LRK8"/>
<evidence type="ECO:0000256" key="5">
    <source>
        <dbReference type="ARBA" id="ARBA00023065"/>
    </source>
</evidence>
<evidence type="ECO:0000259" key="6">
    <source>
        <dbReference type="PROSITE" id="PS50819"/>
    </source>
</evidence>
<name>A0A537LRK8_9BACT</name>
<dbReference type="PROSITE" id="PS50819">
    <property type="entry name" value="INTEIN_ENDONUCLEASE"/>
    <property type="match status" value="1"/>
</dbReference>
<dbReference type="GO" id="GO:0016539">
    <property type="term" value="P:intein-mediated protein splicing"/>
    <property type="evidence" value="ECO:0007669"/>
    <property type="project" value="InterPro"/>
</dbReference>
<dbReference type="NCBIfam" id="TIGR01443">
    <property type="entry name" value="intein_Cterm"/>
    <property type="match status" value="1"/>
</dbReference>
<gene>
    <name evidence="7" type="ORF">E6H02_07805</name>
</gene>
<keyword evidence="4" id="KW-0651">Protein splicing</keyword>
<dbReference type="CDD" id="cd00081">
    <property type="entry name" value="Hint"/>
    <property type="match status" value="1"/>
</dbReference>
<dbReference type="PROSITE" id="PS00152">
    <property type="entry name" value="ATPASE_ALPHA_BETA"/>
    <property type="match status" value="1"/>
</dbReference>
<accession>A0A537LRK8</accession>
<dbReference type="Pfam" id="PF14528">
    <property type="entry name" value="LAGLIDADG_3"/>
    <property type="match status" value="1"/>
</dbReference>
<evidence type="ECO:0000313" key="8">
    <source>
        <dbReference type="Proteomes" id="UP000320393"/>
    </source>
</evidence>
<dbReference type="InterPro" id="IPR022879">
    <property type="entry name" value="V-ATPase_su_B/beta"/>
</dbReference>
<feature type="domain" description="DOD-type homing endonuclease" evidence="6">
    <location>
        <begin position="35"/>
        <end position="168"/>
    </location>
</feature>
<dbReference type="Pfam" id="PF22919">
    <property type="entry name" value="ATP-synt_VA_C"/>
    <property type="match status" value="1"/>
</dbReference>
<reference evidence="7 8" key="1">
    <citation type="journal article" date="2019" name="Nat. Microbiol.">
        <title>Mediterranean grassland soil C-N compound turnover is dependent on rainfall and depth, and is mediated by genomically divergent microorganisms.</title>
        <authorList>
            <person name="Diamond S."/>
            <person name="Andeer P.F."/>
            <person name="Li Z."/>
            <person name="Crits-Christoph A."/>
            <person name="Burstein D."/>
            <person name="Anantharaman K."/>
            <person name="Lane K.R."/>
            <person name="Thomas B.C."/>
            <person name="Pan C."/>
            <person name="Northen T.R."/>
            <person name="Banfield J.F."/>
        </authorList>
    </citation>
    <scope>NUCLEOTIDE SEQUENCE [LARGE SCALE GENOMIC DNA]</scope>
    <source>
        <strain evidence="7">NP_5</strain>
    </source>
</reference>
<dbReference type="InterPro" id="IPR027434">
    <property type="entry name" value="Homing_endonucl"/>
</dbReference>
<dbReference type="Gene3D" id="2.170.16.10">
    <property type="entry name" value="Hedgehog/Intein (Hint) domain"/>
    <property type="match status" value="1"/>
</dbReference>
<dbReference type="SUPFAM" id="SSF55608">
    <property type="entry name" value="Homing endonucleases"/>
    <property type="match status" value="1"/>
</dbReference>
<dbReference type="EMBL" id="VBAM01000288">
    <property type="protein sequence ID" value="TMJ10659.1"/>
    <property type="molecule type" value="Genomic_DNA"/>
</dbReference>
<dbReference type="InterPro" id="IPR055190">
    <property type="entry name" value="ATP-synt_VA_C"/>
</dbReference>
<dbReference type="Proteomes" id="UP000320393">
    <property type="component" value="Unassembled WGS sequence"/>
</dbReference>
<dbReference type="InterPro" id="IPR020003">
    <property type="entry name" value="ATPase_a/bsu_AS"/>
</dbReference>
<dbReference type="Gene3D" id="3.40.50.12240">
    <property type="match status" value="1"/>
</dbReference>
<evidence type="ECO:0000256" key="3">
    <source>
        <dbReference type="ARBA" id="ARBA00022813"/>
    </source>
</evidence>